<evidence type="ECO:0000313" key="3">
    <source>
        <dbReference type="Proteomes" id="UP001432027"/>
    </source>
</evidence>
<dbReference type="AlphaFoldDB" id="A0AAV5T788"/>
<gene>
    <name evidence="2" type="ORF">PENTCL1PPCAC_13586</name>
</gene>
<feature type="transmembrane region" description="Helical" evidence="1">
    <location>
        <begin position="40"/>
        <end position="70"/>
    </location>
</feature>
<name>A0AAV5T788_9BILA</name>
<keyword evidence="1" id="KW-0472">Membrane</keyword>
<feature type="non-terminal residue" evidence="2">
    <location>
        <position position="98"/>
    </location>
</feature>
<dbReference type="Proteomes" id="UP001432027">
    <property type="component" value="Unassembled WGS sequence"/>
</dbReference>
<protein>
    <submittedName>
        <fullName evidence="2">Uncharacterized protein</fullName>
    </submittedName>
</protein>
<sequence length="98" mass="10754">SGGFFATLPAGNEIQIYFIRENGTVFTDCQAPRHADWGPAWAFIMIFFGAPILLVIIVICVVICAVVCFARRRGRAPLIYQQPNLNQQSATSAAPQPE</sequence>
<accession>A0AAV5T788</accession>
<keyword evidence="1" id="KW-1133">Transmembrane helix</keyword>
<comment type="caution">
    <text evidence="2">The sequence shown here is derived from an EMBL/GenBank/DDBJ whole genome shotgun (WGS) entry which is preliminary data.</text>
</comment>
<organism evidence="2 3">
    <name type="scientific">Pristionchus entomophagus</name>
    <dbReference type="NCBI Taxonomy" id="358040"/>
    <lineage>
        <taxon>Eukaryota</taxon>
        <taxon>Metazoa</taxon>
        <taxon>Ecdysozoa</taxon>
        <taxon>Nematoda</taxon>
        <taxon>Chromadorea</taxon>
        <taxon>Rhabditida</taxon>
        <taxon>Rhabditina</taxon>
        <taxon>Diplogasteromorpha</taxon>
        <taxon>Diplogasteroidea</taxon>
        <taxon>Neodiplogasteridae</taxon>
        <taxon>Pristionchus</taxon>
    </lineage>
</organism>
<keyword evidence="1" id="KW-0812">Transmembrane</keyword>
<reference evidence="2" key="1">
    <citation type="submission" date="2023-10" db="EMBL/GenBank/DDBJ databases">
        <title>Genome assembly of Pristionchus species.</title>
        <authorList>
            <person name="Yoshida K."/>
            <person name="Sommer R.J."/>
        </authorList>
    </citation>
    <scope>NUCLEOTIDE SEQUENCE</scope>
    <source>
        <strain evidence="2">RS0144</strain>
    </source>
</reference>
<keyword evidence="3" id="KW-1185">Reference proteome</keyword>
<proteinExistence type="predicted"/>
<evidence type="ECO:0000256" key="1">
    <source>
        <dbReference type="SAM" id="Phobius"/>
    </source>
</evidence>
<evidence type="ECO:0000313" key="2">
    <source>
        <dbReference type="EMBL" id="GMS91411.1"/>
    </source>
</evidence>
<dbReference type="EMBL" id="BTSX01000003">
    <property type="protein sequence ID" value="GMS91411.1"/>
    <property type="molecule type" value="Genomic_DNA"/>
</dbReference>
<feature type="non-terminal residue" evidence="2">
    <location>
        <position position="1"/>
    </location>
</feature>